<dbReference type="SUPFAM" id="SSF54695">
    <property type="entry name" value="POZ domain"/>
    <property type="match status" value="1"/>
</dbReference>
<sequence length="199" mass="22132">MAAKNFIRDLSGYLFAGNLSDLTLTFGEKSWQIHKALACCHSIWFQKAITAGFEESQSGVITLNDDSEFGNAIDCMVSYFYNAGYNASQYDTSEPLLHAQVAIVADKYDCASLYKLARASFANAVNTIEKHDWITLATFVYDHTMIDWLPHQNLRDLIVAAVANRPSVLKSILEMENTPGLLRSTLDLATDLLLSKPNI</sequence>
<organism evidence="2 3">
    <name type="scientific">Exserohilum turcicum (strain 28A)</name>
    <name type="common">Northern leaf blight fungus</name>
    <name type="synonym">Setosphaeria turcica</name>
    <dbReference type="NCBI Taxonomy" id="671987"/>
    <lineage>
        <taxon>Eukaryota</taxon>
        <taxon>Fungi</taxon>
        <taxon>Dikarya</taxon>
        <taxon>Ascomycota</taxon>
        <taxon>Pezizomycotina</taxon>
        <taxon>Dothideomycetes</taxon>
        <taxon>Pleosporomycetidae</taxon>
        <taxon>Pleosporales</taxon>
        <taxon>Pleosporineae</taxon>
        <taxon>Pleosporaceae</taxon>
        <taxon>Exserohilum</taxon>
    </lineage>
</organism>
<dbReference type="AlphaFoldDB" id="R0IKH9"/>
<gene>
    <name evidence="2" type="ORF">SETTUDRAFT_72383</name>
</gene>
<feature type="domain" description="BTB" evidence="1">
    <location>
        <begin position="20"/>
        <end position="89"/>
    </location>
</feature>
<reference evidence="2 3" key="1">
    <citation type="journal article" date="2012" name="PLoS Pathog.">
        <title>Diverse lifestyles and strategies of plant pathogenesis encoded in the genomes of eighteen Dothideomycetes fungi.</title>
        <authorList>
            <person name="Ohm R.A."/>
            <person name="Feau N."/>
            <person name="Henrissat B."/>
            <person name="Schoch C.L."/>
            <person name="Horwitz B.A."/>
            <person name="Barry K.W."/>
            <person name="Condon B.J."/>
            <person name="Copeland A.C."/>
            <person name="Dhillon B."/>
            <person name="Glaser F."/>
            <person name="Hesse C.N."/>
            <person name="Kosti I."/>
            <person name="LaButti K."/>
            <person name="Lindquist E.A."/>
            <person name="Lucas S."/>
            <person name="Salamov A.A."/>
            <person name="Bradshaw R.E."/>
            <person name="Ciuffetti L."/>
            <person name="Hamelin R.C."/>
            <person name="Kema G.H.J."/>
            <person name="Lawrence C."/>
            <person name="Scott J.A."/>
            <person name="Spatafora J.W."/>
            <person name="Turgeon B.G."/>
            <person name="de Wit P.J.G.M."/>
            <person name="Zhong S."/>
            <person name="Goodwin S.B."/>
            <person name="Grigoriev I.V."/>
        </authorList>
    </citation>
    <scope>NUCLEOTIDE SEQUENCE [LARGE SCALE GENOMIC DNA]</scope>
    <source>
        <strain evidence="3">28A</strain>
    </source>
</reference>
<dbReference type="PANTHER" id="PTHR47843">
    <property type="entry name" value="BTB DOMAIN-CONTAINING PROTEIN-RELATED"/>
    <property type="match status" value="1"/>
</dbReference>
<dbReference type="InterPro" id="IPR000210">
    <property type="entry name" value="BTB/POZ_dom"/>
</dbReference>
<keyword evidence="3" id="KW-1185">Reference proteome</keyword>
<dbReference type="OrthoDB" id="6359816at2759"/>
<dbReference type="RefSeq" id="XP_008026787.1">
    <property type="nucleotide sequence ID" value="XM_008028596.1"/>
</dbReference>
<evidence type="ECO:0000313" key="2">
    <source>
        <dbReference type="EMBL" id="EOA85600.1"/>
    </source>
</evidence>
<dbReference type="CDD" id="cd18186">
    <property type="entry name" value="BTB_POZ_ZBTB_KLHL-like"/>
    <property type="match status" value="1"/>
</dbReference>
<feature type="non-terminal residue" evidence="2">
    <location>
        <position position="199"/>
    </location>
</feature>
<accession>R0IKH9</accession>
<proteinExistence type="predicted"/>
<reference evidence="2 3" key="2">
    <citation type="journal article" date="2013" name="PLoS Genet.">
        <title>Comparative genome structure, secondary metabolite, and effector coding capacity across Cochliobolus pathogens.</title>
        <authorList>
            <person name="Condon B.J."/>
            <person name="Leng Y."/>
            <person name="Wu D."/>
            <person name="Bushley K.E."/>
            <person name="Ohm R.A."/>
            <person name="Otillar R."/>
            <person name="Martin J."/>
            <person name="Schackwitz W."/>
            <person name="Grimwood J."/>
            <person name="MohdZainudin N."/>
            <person name="Xue C."/>
            <person name="Wang R."/>
            <person name="Manning V.A."/>
            <person name="Dhillon B."/>
            <person name="Tu Z.J."/>
            <person name="Steffenson B.J."/>
            <person name="Salamov A."/>
            <person name="Sun H."/>
            <person name="Lowry S."/>
            <person name="LaButti K."/>
            <person name="Han J."/>
            <person name="Copeland A."/>
            <person name="Lindquist E."/>
            <person name="Barry K."/>
            <person name="Schmutz J."/>
            <person name="Baker S.E."/>
            <person name="Ciuffetti L.M."/>
            <person name="Grigoriev I.V."/>
            <person name="Zhong S."/>
            <person name="Turgeon B.G."/>
        </authorList>
    </citation>
    <scope>NUCLEOTIDE SEQUENCE [LARGE SCALE GENOMIC DNA]</scope>
    <source>
        <strain evidence="3">28A</strain>
    </source>
</reference>
<dbReference type="STRING" id="671987.R0IKH9"/>
<dbReference type="Proteomes" id="UP000016935">
    <property type="component" value="Unassembled WGS sequence"/>
</dbReference>
<protein>
    <recommendedName>
        <fullName evidence="1">BTB domain-containing protein</fullName>
    </recommendedName>
</protein>
<name>R0IKH9_EXST2</name>
<dbReference type="HOGENOM" id="CLU_057752_4_0_1"/>
<dbReference type="PROSITE" id="PS50097">
    <property type="entry name" value="BTB"/>
    <property type="match status" value="1"/>
</dbReference>
<dbReference type="Gene3D" id="3.30.710.10">
    <property type="entry name" value="Potassium Channel Kv1.1, Chain A"/>
    <property type="match status" value="1"/>
</dbReference>
<evidence type="ECO:0000313" key="3">
    <source>
        <dbReference type="Proteomes" id="UP000016935"/>
    </source>
</evidence>
<dbReference type="Pfam" id="PF00651">
    <property type="entry name" value="BTB"/>
    <property type="match status" value="1"/>
</dbReference>
<dbReference type="GeneID" id="19405368"/>
<dbReference type="EMBL" id="KB908670">
    <property type="protein sequence ID" value="EOA85600.1"/>
    <property type="molecule type" value="Genomic_DNA"/>
</dbReference>
<dbReference type="PANTHER" id="PTHR47843:SF5">
    <property type="entry name" value="BTB_POZ DOMAIN PROTEIN"/>
    <property type="match status" value="1"/>
</dbReference>
<dbReference type="InterPro" id="IPR011333">
    <property type="entry name" value="SKP1/BTB/POZ_sf"/>
</dbReference>
<evidence type="ECO:0000259" key="1">
    <source>
        <dbReference type="PROSITE" id="PS50097"/>
    </source>
</evidence>